<feature type="signal peptide" evidence="3">
    <location>
        <begin position="1"/>
        <end position="26"/>
    </location>
</feature>
<reference evidence="4 5" key="1">
    <citation type="journal article" date="2017" name="Biochemistry">
        <title>Identification of the Biosynthetic Pathway for the Antibiotic Bicyclomycin.</title>
        <authorList>
            <person name="Patteson J."/>
            <person name="Cai W."/>
            <person name="Johnson R.A."/>
            <person name="Santa Maria K."/>
            <person name="Li B."/>
        </authorList>
    </citation>
    <scope>NUCLEOTIDE SEQUENCE [LARGE SCALE GENOMIC DNA]</scope>
    <source>
        <strain evidence="4 5">ATCC 21532</strain>
    </source>
</reference>
<sequence>MRNARVLAGAAMTITALGLCGAPALAADEFGKLEISPARVQPGETVTVNTTACGAKGHGTADASAVGGPASFELKPGTRKEVAAGEFRVPDSAKPGTYGIGAKCDNGKEATGDVTVGKGSGSGPSPAAGTGSRPAPRPASPSATRSMPAAPPQGGMKTGVGGTSEDSGTTEIVAGATVLGAAVAAGAWFLRRRGGDNRV</sequence>
<evidence type="ECO:0000256" key="2">
    <source>
        <dbReference type="SAM" id="Phobius"/>
    </source>
</evidence>
<keyword evidence="2" id="KW-0472">Membrane</keyword>
<proteinExistence type="predicted"/>
<name>A0A2G1XIS0_STRCJ</name>
<feature type="chain" id="PRO_5044380966" description="Sortase" evidence="3">
    <location>
        <begin position="27"/>
        <end position="199"/>
    </location>
</feature>
<evidence type="ECO:0000313" key="4">
    <source>
        <dbReference type="EMBL" id="PHQ51144.1"/>
    </source>
</evidence>
<keyword evidence="5" id="KW-1185">Reference proteome</keyword>
<dbReference type="OrthoDB" id="4246416at2"/>
<accession>A0A2G1XIS0</accession>
<protein>
    <recommendedName>
        <fullName evidence="6">Sortase</fullName>
    </recommendedName>
</protein>
<organism evidence="4 5">
    <name type="scientific">Streptomyces cinnamoneus</name>
    <name type="common">Streptoverticillium cinnamoneum</name>
    <dbReference type="NCBI Taxonomy" id="53446"/>
    <lineage>
        <taxon>Bacteria</taxon>
        <taxon>Bacillati</taxon>
        <taxon>Actinomycetota</taxon>
        <taxon>Actinomycetes</taxon>
        <taxon>Kitasatosporales</taxon>
        <taxon>Streptomycetaceae</taxon>
        <taxon>Streptomyces</taxon>
        <taxon>Streptomyces cinnamoneus group</taxon>
    </lineage>
</organism>
<dbReference type="EMBL" id="NHZO01000147">
    <property type="protein sequence ID" value="PHQ51144.1"/>
    <property type="molecule type" value="Genomic_DNA"/>
</dbReference>
<evidence type="ECO:0000256" key="1">
    <source>
        <dbReference type="SAM" id="MobiDB-lite"/>
    </source>
</evidence>
<comment type="caution">
    <text evidence="4">The sequence shown here is derived from an EMBL/GenBank/DDBJ whole genome shotgun (WGS) entry which is preliminary data.</text>
</comment>
<gene>
    <name evidence="4" type="ORF">BLA24_15360</name>
</gene>
<evidence type="ECO:0000313" key="5">
    <source>
        <dbReference type="Proteomes" id="UP000222531"/>
    </source>
</evidence>
<keyword evidence="2" id="KW-0812">Transmembrane</keyword>
<dbReference type="RefSeq" id="WP_099199517.1">
    <property type="nucleotide sequence ID" value="NZ_JBIRXA010000004.1"/>
</dbReference>
<dbReference type="AlphaFoldDB" id="A0A2G1XIS0"/>
<keyword evidence="2" id="KW-1133">Transmembrane helix</keyword>
<feature type="region of interest" description="Disordered" evidence="1">
    <location>
        <begin position="111"/>
        <end position="169"/>
    </location>
</feature>
<feature type="transmembrane region" description="Helical" evidence="2">
    <location>
        <begin position="172"/>
        <end position="190"/>
    </location>
</feature>
<dbReference type="Proteomes" id="UP000222531">
    <property type="component" value="Unassembled WGS sequence"/>
</dbReference>
<feature type="compositionally biased region" description="Low complexity" evidence="1">
    <location>
        <begin position="123"/>
        <end position="148"/>
    </location>
</feature>
<evidence type="ECO:0000256" key="3">
    <source>
        <dbReference type="SAM" id="SignalP"/>
    </source>
</evidence>
<keyword evidence="3" id="KW-0732">Signal</keyword>
<evidence type="ECO:0008006" key="6">
    <source>
        <dbReference type="Google" id="ProtNLM"/>
    </source>
</evidence>